<dbReference type="eggNOG" id="COG1191">
    <property type="taxonomic scope" value="Bacteria"/>
</dbReference>
<dbReference type="KEGG" id="eha:Ethha_0795"/>
<dbReference type="Pfam" id="PF04545">
    <property type="entry name" value="Sigma70_r4"/>
    <property type="match status" value="1"/>
</dbReference>
<dbReference type="InterPro" id="IPR007630">
    <property type="entry name" value="RNA_pol_sigma70_r4"/>
</dbReference>
<dbReference type="PRINTS" id="PR00046">
    <property type="entry name" value="SIGMA70FCT"/>
</dbReference>
<dbReference type="GO" id="GO:0016987">
    <property type="term" value="F:sigma factor activity"/>
    <property type="evidence" value="ECO:0007669"/>
    <property type="project" value="UniProtKB-KW"/>
</dbReference>
<dbReference type="CDD" id="cd06171">
    <property type="entry name" value="Sigma70_r4"/>
    <property type="match status" value="1"/>
</dbReference>
<dbReference type="Pfam" id="PF04542">
    <property type="entry name" value="Sigma70_r2"/>
    <property type="match status" value="1"/>
</dbReference>
<evidence type="ECO:0000313" key="8">
    <source>
        <dbReference type="Proteomes" id="UP000001551"/>
    </source>
</evidence>
<gene>
    <name evidence="7" type="ordered locus">Ethha_0795</name>
</gene>
<keyword evidence="3" id="KW-0238">DNA-binding</keyword>
<keyword evidence="8" id="KW-1185">Reference proteome</keyword>
<reference evidence="7 8" key="1">
    <citation type="submission" date="2010-12" db="EMBL/GenBank/DDBJ databases">
        <title>Complete sequence of Ethanoligenens harbinense YUAN-3.</title>
        <authorList>
            <person name="Lucas S."/>
            <person name="Copeland A."/>
            <person name="Lapidus A."/>
            <person name="Cheng J.-F."/>
            <person name="Bruce D."/>
            <person name="Goodwin L."/>
            <person name="Pitluck S."/>
            <person name="Chertkov O."/>
            <person name="Misra M."/>
            <person name="Detter J.C."/>
            <person name="Han C."/>
            <person name="Tapia R."/>
            <person name="Land M."/>
            <person name="Hauser L."/>
            <person name="Jeffries C."/>
            <person name="Kyrpides N."/>
            <person name="Ivanova N."/>
            <person name="Mikhailova N."/>
            <person name="Wang A."/>
            <person name="Mouttaki H."/>
            <person name="He Z."/>
            <person name="Zhou J."/>
            <person name="Hemme C.L."/>
            <person name="Woyke T."/>
        </authorList>
    </citation>
    <scope>NUCLEOTIDE SEQUENCE [LARGE SCALE GENOMIC DNA]</scope>
    <source>
        <strain evidence="8">DSM 18485 / JCM 12961 / CGMCC 1.5033 / YUAN-3</strain>
    </source>
</reference>
<evidence type="ECO:0000256" key="4">
    <source>
        <dbReference type="ARBA" id="ARBA00023163"/>
    </source>
</evidence>
<dbReference type="Gene3D" id="1.10.1740.10">
    <property type="match status" value="1"/>
</dbReference>
<dbReference type="Proteomes" id="UP000001551">
    <property type="component" value="Chromosome"/>
</dbReference>
<dbReference type="InterPro" id="IPR000943">
    <property type="entry name" value="RNA_pol_sigma70"/>
</dbReference>
<proteinExistence type="predicted"/>
<dbReference type="GO" id="GO:0003677">
    <property type="term" value="F:DNA binding"/>
    <property type="evidence" value="ECO:0007669"/>
    <property type="project" value="UniProtKB-KW"/>
</dbReference>
<dbReference type="GO" id="GO:0006352">
    <property type="term" value="P:DNA-templated transcription initiation"/>
    <property type="evidence" value="ECO:0007669"/>
    <property type="project" value="InterPro"/>
</dbReference>
<dbReference type="SUPFAM" id="SSF88659">
    <property type="entry name" value="Sigma3 and sigma4 domains of RNA polymerase sigma factors"/>
    <property type="match status" value="1"/>
</dbReference>
<sequence>MEQTAKLQTSSGPDINEAYACYTATPSDAALEAVVLAGRPLVYHFAALYGVGCPLEDTAQTGMLGLVKAIKSYDGRVLFSTWASHCIIGEIRHFARKERVYRRPGCLNRLQEQAEKVLERTAEDGEPPPEEDKLADELGIRPEGVREVLRAGLVAFSDLDIEKISSTQMQPFHLPLEDRLALAQAMEKLDELQRRVISALFFRGLTQEQTAAELGLNQRKVSRVKSAGLKSLATLLGGPSFHIIDSSKSFKMIKGK</sequence>
<dbReference type="InterPro" id="IPR013324">
    <property type="entry name" value="RNA_pol_sigma_r3/r4-like"/>
</dbReference>
<evidence type="ECO:0000256" key="1">
    <source>
        <dbReference type="ARBA" id="ARBA00023015"/>
    </source>
</evidence>
<dbReference type="RefSeq" id="WP_013484734.1">
    <property type="nucleotide sequence ID" value="NC_014828.1"/>
</dbReference>
<name>E6U2Z7_ETHHY</name>
<keyword evidence="1" id="KW-0805">Transcription regulation</keyword>
<protein>
    <submittedName>
        <fullName evidence="7">RNA polymerase, sigma 28 subunit, FliA/WhiG subfamily</fullName>
    </submittedName>
</protein>
<dbReference type="NCBIfam" id="TIGR02937">
    <property type="entry name" value="sigma70-ECF"/>
    <property type="match status" value="1"/>
</dbReference>
<organism evidence="7 8">
    <name type="scientific">Ethanoligenens harbinense (strain DSM 18485 / JCM 12961 / CGMCC 1.5033 / YUAN-3)</name>
    <dbReference type="NCBI Taxonomy" id="663278"/>
    <lineage>
        <taxon>Bacteria</taxon>
        <taxon>Bacillati</taxon>
        <taxon>Bacillota</taxon>
        <taxon>Clostridia</taxon>
        <taxon>Eubacteriales</taxon>
        <taxon>Oscillospiraceae</taxon>
        <taxon>Ethanoligenens</taxon>
    </lineage>
</organism>
<keyword evidence="4" id="KW-0804">Transcription</keyword>
<dbReference type="InterPro" id="IPR007627">
    <property type="entry name" value="RNA_pol_sigma70_r2"/>
</dbReference>
<dbReference type="Gene3D" id="1.20.140.160">
    <property type="match status" value="1"/>
</dbReference>
<dbReference type="SUPFAM" id="SSF88946">
    <property type="entry name" value="Sigma2 domain of RNA polymerase sigma factors"/>
    <property type="match status" value="1"/>
</dbReference>
<evidence type="ECO:0000259" key="6">
    <source>
        <dbReference type="Pfam" id="PF04545"/>
    </source>
</evidence>
<evidence type="ECO:0000259" key="5">
    <source>
        <dbReference type="Pfam" id="PF04542"/>
    </source>
</evidence>
<dbReference type="AlphaFoldDB" id="E6U2Z7"/>
<dbReference type="HOGENOM" id="CLU_014793_8_5_9"/>
<evidence type="ECO:0000313" key="7">
    <source>
        <dbReference type="EMBL" id="ADU26364.1"/>
    </source>
</evidence>
<dbReference type="InterPro" id="IPR014284">
    <property type="entry name" value="RNA_pol_sigma-70_dom"/>
</dbReference>
<dbReference type="STRING" id="663278.Ethha_0795"/>
<dbReference type="PANTHER" id="PTHR30385">
    <property type="entry name" value="SIGMA FACTOR F FLAGELLAR"/>
    <property type="match status" value="1"/>
</dbReference>
<accession>E6U2Z7</accession>
<feature type="domain" description="RNA polymerase sigma-70 region 2" evidence="5">
    <location>
        <begin position="39"/>
        <end position="99"/>
    </location>
</feature>
<keyword evidence="2" id="KW-0731">Sigma factor</keyword>
<evidence type="ECO:0000256" key="3">
    <source>
        <dbReference type="ARBA" id="ARBA00023125"/>
    </source>
</evidence>
<feature type="domain" description="RNA polymerase sigma-70 region 4" evidence="6">
    <location>
        <begin position="185"/>
        <end position="232"/>
    </location>
</feature>
<dbReference type="EMBL" id="CP002400">
    <property type="protein sequence ID" value="ADU26364.1"/>
    <property type="molecule type" value="Genomic_DNA"/>
</dbReference>
<dbReference type="PANTHER" id="PTHR30385:SF4">
    <property type="entry name" value="RNA POLYMERASE SIGMA-E FACTOR"/>
    <property type="match status" value="1"/>
</dbReference>
<dbReference type="InterPro" id="IPR013325">
    <property type="entry name" value="RNA_pol_sigma_r2"/>
</dbReference>
<evidence type="ECO:0000256" key="2">
    <source>
        <dbReference type="ARBA" id="ARBA00023082"/>
    </source>
</evidence>